<dbReference type="PANTHER" id="PTHR42852:SF13">
    <property type="entry name" value="PROTEIN DIPZ"/>
    <property type="match status" value="1"/>
</dbReference>
<keyword evidence="4" id="KW-1185">Reference proteome</keyword>
<dbReference type="SUPFAM" id="SSF52833">
    <property type="entry name" value="Thioredoxin-like"/>
    <property type="match status" value="1"/>
</dbReference>
<evidence type="ECO:0000313" key="4">
    <source>
        <dbReference type="Proteomes" id="UP001597032"/>
    </source>
</evidence>
<sequence>MNFKSLILLFGVVIFTISCKDSANKDKKSKKVTLVGTVANYEQDTLYLKNITAKNTLYKDIVYAIPLINKTNFNFTFDLEEPNYFQSGRTFFYLTPGDSLVANIDTKGRDLASFTGKGAEANNFLRKLPYPKGGSYWGNKELSANIKSYKDMPETFKIVVEDRLNVLKSLTNVSDEFKRLESSRINFDYVNTLKSTTYLYYYKLRSGDITEEQYNTLTQEASEYLTPFMESYLKDFNSTDYLQLEVFQSILYYLKDDSFRAKLNLPELSEELKEYIVTGNLISEFSKEGYSKAFKEKLNQEKSKIKNQEYINAIEFKEKEYEAITEGSPASDLKFNKLDGSTVNLSDYKGKVVVIDLWATWCGPCMAEKPSFEALEEKFHNNDNVEFISLSIDTEKTWKKYFEKNEVKGNQLQIYRNELSDYMVVSIPRFFVIDKDQKIVDVFAPWPSSGKLEEMINNILNK</sequence>
<dbReference type="Pfam" id="PF00578">
    <property type="entry name" value="AhpC-TSA"/>
    <property type="match status" value="1"/>
</dbReference>
<proteinExistence type="predicted"/>
<gene>
    <name evidence="3" type="ORF">ACFQZW_07705</name>
</gene>
<dbReference type="Gene3D" id="3.40.30.10">
    <property type="entry name" value="Glutaredoxin"/>
    <property type="match status" value="1"/>
</dbReference>
<dbReference type="InterPro" id="IPR050553">
    <property type="entry name" value="Thioredoxin_ResA/DsbE_sf"/>
</dbReference>
<protein>
    <submittedName>
        <fullName evidence="3">TlpA family protein disulfide reductase</fullName>
    </submittedName>
</protein>
<dbReference type="PANTHER" id="PTHR42852">
    <property type="entry name" value="THIOL:DISULFIDE INTERCHANGE PROTEIN DSBE"/>
    <property type="match status" value="1"/>
</dbReference>
<keyword evidence="1" id="KW-0676">Redox-active center</keyword>
<dbReference type="InterPro" id="IPR017937">
    <property type="entry name" value="Thioredoxin_CS"/>
</dbReference>
<evidence type="ECO:0000313" key="3">
    <source>
        <dbReference type="EMBL" id="MFD0761962.1"/>
    </source>
</evidence>
<accession>A0ABW2Z733</accession>
<name>A0ABW2Z733_9FLAO</name>
<dbReference type="PROSITE" id="PS00194">
    <property type="entry name" value="THIOREDOXIN_1"/>
    <property type="match status" value="1"/>
</dbReference>
<dbReference type="RefSeq" id="WP_386782173.1">
    <property type="nucleotide sequence ID" value="NZ_JBHTIC010000008.1"/>
</dbReference>
<evidence type="ECO:0000259" key="2">
    <source>
        <dbReference type="PROSITE" id="PS51352"/>
    </source>
</evidence>
<dbReference type="InterPro" id="IPR036249">
    <property type="entry name" value="Thioredoxin-like_sf"/>
</dbReference>
<dbReference type="InterPro" id="IPR000866">
    <property type="entry name" value="AhpC/TSA"/>
</dbReference>
<dbReference type="CDD" id="cd02966">
    <property type="entry name" value="TlpA_like_family"/>
    <property type="match status" value="1"/>
</dbReference>
<organism evidence="3 4">
    <name type="scientific">Lutibacter aestuarii</name>
    <dbReference type="NCBI Taxonomy" id="861111"/>
    <lineage>
        <taxon>Bacteria</taxon>
        <taxon>Pseudomonadati</taxon>
        <taxon>Bacteroidota</taxon>
        <taxon>Flavobacteriia</taxon>
        <taxon>Flavobacteriales</taxon>
        <taxon>Flavobacteriaceae</taxon>
        <taxon>Lutibacter</taxon>
    </lineage>
</organism>
<reference evidence="4" key="1">
    <citation type="journal article" date="2019" name="Int. J. Syst. Evol. Microbiol.">
        <title>The Global Catalogue of Microorganisms (GCM) 10K type strain sequencing project: providing services to taxonomists for standard genome sequencing and annotation.</title>
        <authorList>
            <consortium name="The Broad Institute Genomics Platform"/>
            <consortium name="The Broad Institute Genome Sequencing Center for Infectious Disease"/>
            <person name="Wu L."/>
            <person name="Ma J."/>
        </authorList>
    </citation>
    <scope>NUCLEOTIDE SEQUENCE [LARGE SCALE GENOMIC DNA]</scope>
    <source>
        <strain evidence="4">CCUG 60022</strain>
    </source>
</reference>
<dbReference type="Proteomes" id="UP001597032">
    <property type="component" value="Unassembled WGS sequence"/>
</dbReference>
<evidence type="ECO:0000256" key="1">
    <source>
        <dbReference type="ARBA" id="ARBA00023284"/>
    </source>
</evidence>
<dbReference type="EMBL" id="JBHTIC010000008">
    <property type="protein sequence ID" value="MFD0761962.1"/>
    <property type="molecule type" value="Genomic_DNA"/>
</dbReference>
<dbReference type="PROSITE" id="PS51352">
    <property type="entry name" value="THIOREDOXIN_2"/>
    <property type="match status" value="1"/>
</dbReference>
<dbReference type="PROSITE" id="PS51257">
    <property type="entry name" value="PROKAR_LIPOPROTEIN"/>
    <property type="match status" value="1"/>
</dbReference>
<comment type="caution">
    <text evidence="3">The sequence shown here is derived from an EMBL/GenBank/DDBJ whole genome shotgun (WGS) entry which is preliminary data.</text>
</comment>
<dbReference type="InterPro" id="IPR013766">
    <property type="entry name" value="Thioredoxin_domain"/>
</dbReference>
<feature type="domain" description="Thioredoxin" evidence="2">
    <location>
        <begin position="324"/>
        <end position="462"/>
    </location>
</feature>